<gene>
    <name evidence="2" type="ORF">H8K36_15880</name>
</gene>
<dbReference type="AlphaFoldDB" id="A0A923KU36"/>
<dbReference type="Proteomes" id="UP000627446">
    <property type="component" value="Unassembled WGS sequence"/>
</dbReference>
<dbReference type="RefSeq" id="WP_186917494.1">
    <property type="nucleotide sequence ID" value="NZ_JACOFZ010000008.1"/>
</dbReference>
<organism evidence="2 3">
    <name type="scientific">Undibacterium nitidum</name>
    <dbReference type="NCBI Taxonomy" id="2762298"/>
    <lineage>
        <taxon>Bacteria</taxon>
        <taxon>Pseudomonadati</taxon>
        <taxon>Pseudomonadota</taxon>
        <taxon>Betaproteobacteria</taxon>
        <taxon>Burkholderiales</taxon>
        <taxon>Oxalobacteraceae</taxon>
        <taxon>Undibacterium</taxon>
    </lineage>
</organism>
<keyword evidence="3" id="KW-1185">Reference proteome</keyword>
<feature type="chain" id="PRO_5036765864" evidence="1">
    <location>
        <begin position="28"/>
        <end position="243"/>
    </location>
</feature>
<feature type="signal peptide" evidence="1">
    <location>
        <begin position="1"/>
        <end position="27"/>
    </location>
</feature>
<proteinExistence type="predicted"/>
<accession>A0A923KU36</accession>
<name>A0A923KU36_9BURK</name>
<keyword evidence="1" id="KW-0732">Signal</keyword>
<evidence type="ECO:0000256" key="1">
    <source>
        <dbReference type="SAM" id="SignalP"/>
    </source>
</evidence>
<dbReference type="EMBL" id="JACOFZ010000008">
    <property type="protein sequence ID" value="MBC3882871.1"/>
    <property type="molecule type" value="Genomic_DNA"/>
</dbReference>
<reference evidence="2" key="1">
    <citation type="submission" date="2020-08" db="EMBL/GenBank/DDBJ databases">
        <title>Novel species isolated from subtropical streams in China.</title>
        <authorList>
            <person name="Lu H."/>
        </authorList>
    </citation>
    <scope>NUCLEOTIDE SEQUENCE</scope>
    <source>
        <strain evidence="2">LX22W</strain>
    </source>
</reference>
<sequence>MSQIRTFLTGCTTMAAAIFAVATLTGAKDGPTHAQFDEITVGRINIVEPNGTKRLIISNRAQFPGAFEQGKEIERPDRRSFAGMLFLDEEGNENGGFIQKGSRDANGKINAGLSLTFDRYRQDQALQLKHTNSEKSSAAGVFINDVPFHEDAPLGSFDIYWKKANAIADEKERDAYWNSLIEQGKFSQNRVYLGTNGKRDSSLLLNDAKGRPRLRLAVSAAGQPVIEMLDEAGKAVKTISLDK</sequence>
<protein>
    <submittedName>
        <fullName evidence="2">Uncharacterized protein</fullName>
    </submittedName>
</protein>
<comment type="caution">
    <text evidence="2">The sequence shown here is derived from an EMBL/GenBank/DDBJ whole genome shotgun (WGS) entry which is preliminary data.</text>
</comment>
<evidence type="ECO:0000313" key="2">
    <source>
        <dbReference type="EMBL" id="MBC3882871.1"/>
    </source>
</evidence>
<evidence type="ECO:0000313" key="3">
    <source>
        <dbReference type="Proteomes" id="UP000627446"/>
    </source>
</evidence>